<dbReference type="InterPro" id="IPR036148">
    <property type="entry name" value="MmgE/PrpD_sf"/>
</dbReference>
<dbReference type="Gene3D" id="3.30.1330.120">
    <property type="entry name" value="2-methylcitrate dehydratase PrpD"/>
    <property type="match status" value="1"/>
</dbReference>
<dbReference type="InterPro" id="IPR045336">
    <property type="entry name" value="MmgE_PrpD_N"/>
</dbReference>
<dbReference type="PANTHER" id="PTHR16943:SF8">
    <property type="entry name" value="2-METHYLCITRATE DEHYDRATASE"/>
    <property type="match status" value="1"/>
</dbReference>
<evidence type="ECO:0000259" key="2">
    <source>
        <dbReference type="Pfam" id="PF03972"/>
    </source>
</evidence>
<evidence type="ECO:0000313" key="4">
    <source>
        <dbReference type="EMBL" id="MBR0667747.1"/>
    </source>
</evidence>
<dbReference type="Pfam" id="PF03972">
    <property type="entry name" value="MmgE_PrpD_N"/>
    <property type="match status" value="1"/>
</dbReference>
<evidence type="ECO:0000313" key="5">
    <source>
        <dbReference type="Proteomes" id="UP001196870"/>
    </source>
</evidence>
<evidence type="ECO:0000256" key="1">
    <source>
        <dbReference type="ARBA" id="ARBA00006174"/>
    </source>
</evidence>
<reference evidence="5" key="1">
    <citation type="journal article" date="2021" name="Syst. Appl. Microbiol.">
        <title>Roseomonas hellenica sp. nov., isolated from roots of wild-growing Alkanna tinctoria.</title>
        <authorList>
            <person name="Rat A."/>
            <person name="Naranjo H.D."/>
            <person name="Lebbe L."/>
            <person name="Cnockaert M."/>
            <person name="Krigas N."/>
            <person name="Grigoriadou K."/>
            <person name="Maloupa E."/>
            <person name="Willems A."/>
        </authorList>
    </citation>
    <scope>NUCLEOTIDE SEQUENCE [LARGE SCALE GENOMIC DNA]</scope>
    <source>
        <strain evidence="5">LMG 31523</strain>
    </source>
</reference>
<proteinExistence type="inferred from homology"/>
<sequence>MNSTDITRRLACFVVRSEPEDIPDAVQHEACRAILNWLGCAIGGAGHDTVRFAAQALQPFFGPAQAQVLGRPERADILHAALLNGIASHVLDFDDTHLRAIHPSAPVLPALLALAEWRGLSGRDLVHAFVLGVEVEERVGLSVFPEHYDRGYHITGTAGVFGAAAAAGKLLGLDEQRMTWALGIAATQSAGLREMFGSMCKSLHPGKAAQNGLSAALMAERGFTSAAAAIEGKRGFAHVLSTRFDPAVITDGLGEGWELSRNMYKPFACGLVVHAAITGCLELREAHGLRGPEIAVIAARVNPLVPELTGKPEPRTGLESKFSIFHAMAIAILDGAAGEAQFSAEAANRPAAVALRRRVEITADPTIGKLESHVRIELTDGRVLERHVPHALGTLERPMSDRDLEAKFRGLCAERFAEDRIAAMIEACWSIRAAADAGALARLAAG</sequence>
<dbReference type="InterPro" id="IPR045337">
    <property type="entry name" value="MmgE_PrpD_C"/>
</dbReference>
<protein>
    <submittedName>
        <fullName evidence="4">MmgE/PrpD family protein</fullName>
    </submittedName>
</protein>
<dbReference type="InterPro" id="IPR042188">
    <property type="entry name" value="MmgE/PrpD_sf_2"/>
</dbReference>
<dbReference type="Pfam" id="PF19305">
    <property type="entry name" value="MmgE_PrpD_C"/>
    <property type="match status" value="1"/>
</dbReference>
<dbReference type="InterPro" id="IPR042183">
    <property type="entry name" value="MmgE/PrpD_sf_1"/>
</dbReference>
<dbReference type="PANTHER" id="PTHR16943">
    <property type="entry name" value="2-METHYLCITRATE DEHYDRATASE-RELATED"/>
    <property type="match status" value="1"/>
</dbReference>
<evidence type="ECO:0000259" key="3">
    <source>
        <dbReference type="Pfam" id="PF19305"/>
    </source>
</evidence>
<dbReference type="Gene3D" id="1.10.4100.10">
    <property type="entry name" value="2-methylcitrate dehydratase PrpD"/>
    <property type="match status" value="1"/>
</dbReference>
<dbReference type="EMBL" id="JAAGBB010000040">
    <property type="protein sequence ID" value="MBR0667747.1"/>
    <property type="molecule type" value="Genomic_DNA"/>
</dbReference>
<gene>
    <name evidence="4" type="ORF">GXW71_25550</name>
</gene>
<dbReference type="Proteomes" id="UP001196870">
    <property type="component" value="Unassembled WGS sequence"/>
</dbReference>
<comment type="caution">
    <text evidence="4">The sequence shown here is derived from an EMBL/GenBank/DDBJ whole genome shotgun (WGS) entry which is preliminary data.</text>
</comment>
<feature type="domain" description="MmgE/PrpD C-terminal" evidence="3">
    <location>
        <begin position="267"/>
        <end position="430"/>
    </location>
</feature>
<comment type="similarity">
    <text evidence="1">Belongs to the PrpD family.</text>
</comment>
<accession>A0ABS5F5C0</accession>
<feature type="domain" description="MmgE/PrpD N-terminal" evidence="2">
    <location>
        <begin position="8"/>
        <end position="246"/>
    </location>
</feature>
<dbReference type="InterPro" id="IPR005656">
    <property type="entry name" value="MmgE_PrpD"/>
</dbReference>
<organism evidence="4 5">
    <name type="scientific">Plastoroseomonas hellenica</name>
    <dbReference type="NCBI Taxonomy" id="2687306"/>
    <lineage>
        <taxon>Bacteria</taxon>
        <taxon>Pseudomonadati</taxon>
        <taxon>Pseudomonadota</taxon>
        <taxon>Alphaproteobacteria</taxon>
        <taxon>Acetobacterales</taxon>
        <taxon>Acetobacteraceae</taxon>
        <taxon>Plastoroseomonas</taxon>
    </lineage>
</organism>
<dbReference type="RefSeq" id="WP_211855524.1">
    <property type="nucleotide sequence ID" value="NZ_JAAGBB010000040.1"/>
</dbReference>
<name>A0ABS5F5C0_9PROT</name>
<dbReference type="SUPFAM" id="SSF103378">
    <property type="entry name" value="2-methylcitrate dehydratase PrpD"/>
    <property type="match status" value="1"/>
</dbReference>
<keyword evidence="5" id="KW-1185">Reference proteome</keyword>